<organism evidence="10 11">
    <name type="scientific">Bradyrhizobium denitrificans</name>
    <dbReference type="NCBI Taxonomy" id="2734912"/>
    <lineage>
        <taxon>Bacteria</taxon>
        <taxon>Pseudomonadati</taxon>
        <taxon>Pseudomonadota</taxon>
        <taxon>Alphaproteobacteria</taxon>
        <taxon>Hyphomicrobiales</taxon>
        <taxon>Nitrobacteraceae</taxon>
        <taxon>Bradyrhizobium</taxon>
    </lineage>
</organism>
<evidence type="ECO:0000313" key="10">
    <source>
        <dbReference type="EMBL" id="MBR1137848.1"/>
    </source>
</evidence>
<evidence type="ECO:0000256" key="4">
    <source>
        <dbReference type="ARBA" id="ARBA00022827"/>
    </source>
</evidence>
<dbReference type="Proteomes" id="UP001314635">
    <property type="component" value="Unassembled WGS sequence"/>
</dbReference>
<dbReference type="CDD" id="cd00567">
    <property type="entry name" value="ACAD"/>
    <property type="match status" value="1"/>
</dbReference>
<evidence type="ECO:0000256" key="6">
    <source>
        <dbReference type="RuleBase" id="RU362125"/>
    </source>
</evidence>
<dbReference type="InterPro" id="IPR037069">
    <property type="entry name" value="AcylCoA_DH/ox_N_sf"/>
</dbReference>
<feature type="domain" description="Acyl-CoA dehydrogenase/oxidase N-terminal" evidence="9">
    <location>
        <begin position="6"/>
        <end position="119"/>
    </location>
</feature>
<dbReference type="InterPro" id="IPR009075">
    <property type="entry name" value="AcylCo_DH/oxidase_C"/>
</dbReference>
<accession>A0ABS5G941</accession>
<reference evidence="11" key="1">
    <citation type="journal article" date="2021" name="ISME J.">
        <title>Evolutionary origin and ecological implication of a unique nif island in free-living Bradyrhizobium lineages.</title>
        <authorList>
            <person name="Tao J."/>
        </authorList>
    </citation>
    <scope>NUCLEOTIDE SEQUENCE [LARGE SCALE GENOMIC DNA]</scope>
    <source>
        <strain evidence="11">SZCCT0094</strain>
    </source>
</reference>
<dbReference type="InterPro" id="IPR006091">
    <property type="entry name" value="Acyl-CoA_Oxase/DH_mid-dom"/>
</dbReference>
<dbReference type="PANTHER" id="PTHR43884">
    <property type="entry name" value="ACYL-COA DEHYDROGENASE"/>
    <property type="match status" value="1"/>
</dbReference>
<keyword evidence="11" id="KW-1185">Reference proteome</keyword>
<dbReference type="Gene3D" id="1.10.540.10">
    <property type="entry name" value="Acyl-CoA dehydrogenase/oxidase, N-terminal domain"/>
    <property type="match status" value="1"/>
</dbReference>
<dbReference type="RefSeq" id="WP_012041021.1">
    <property type="nucleotide sequence ID" value="NZ_JABFDP010000001.1"/>
</dbReference>
<dbReference type="Gene3D" id="2.40.110.10">
    <property type="entry name" value="Butyryl-CoA Dehydrogenase, subunit A, domain 2"/>
    <property type="match status" value="1"/>
</dbReference>
<dbReference type="Gene3D" id="1.20.140.10">
    <property type="entry name" value="Butyryl-CoA Dehydrogenase, subunit A, domain 3"/>
    <property type="match status" value="1"/>
</dbReference>
<sequence length="379" mass="39863">MPLLLTEEQSMLRDSARGLISDHAPVAHLRKLRDTRDATGFSSELWATFAEMGFAGLLVPEEHGGSGLGAVEAGIVMEEIGRTLMPSPFLATSVLSASALTRAGSAAQKSEYLPKIAGGQLIAALALDEAAKHRPLHTALQATRSGNGFKLSGSKAMVVDGHVADLLLVVARSAATPGEREGLTLFLVDPRAKGIAVERTIMVDAHNAARISFDNVEVTADHVLGEVDGGAAVLSGVLDLGRGAVASEMVGLSEEVFGRTVAYLKERKQFGKAIGEFQALQHRAAQLYIEIEITRAAVLKALQALDADPAGATAAVAVAKARAGTTATRAVQEGVQMHGGMGMTDQFDIGFFMKRARVCEELLGDANYHAAQLAQLRGY</sequence>
<comment type="similarity">
    <text evidence="2 6">Belongs to the acyl-CoA dehydrogenase family.</text>
</comment>
<dbReference type="Pfam" id="PF02771">
    <property type="entry name" value="Acyl-CoA_dh_N"/>
    <property type="match status" value="1"/>
</dbReference>
<feature type="domain" description="Acyl-CoA oxidase/dehydrogenase middle" evidence="8">
    <location>
        <begin position="137"/>
        <end position="216"/>
    </location>
</feature>
<dbReference type="InterPro" id="IPR046373">
    <property type="entry name" value="Acyl-CoA_Oxase/DH_mid-dom_sf"/>
</dbReference>
<name>A0ABS5G941_9BRAD</name>
<dbReference type="Pfam" id="PF00441">
    <property type="entry name" value="Acyl-CoA_dh_1"/>
    <property type="match status" value="1"/>
</dbReference>
<evidence type="ECO:0000313" key="11">
    <source>
        <dbReference type="Proteomes" id="UP001314635"/>
    </source>
</evidence>
<dbReference type="SUPFAM" id="SSF56645">
    <property type="entry name" value="Acyl-CoA dehydrogenase NM domain-like"/>
    <property type="match status" value="1"/>
</dbReference>
<evidence type="ECO:0000256" key="3">
    <source>
        <dbReference type="ARBA" id="ARBA00022630"/>
    </source>
</evidence>
<comment type="caution">
    <text evidence="10">The sequence shown here is derived from an EMBL/GenBank/DDBJ whole genome shotgun (WGS) entry which is preliminary data.</text>
</comment>
<evidence type="ECO:0000256" key="1">
    <source>
        <dbReference type="ARBA" id="ARBA00001974"/>
    </source>
</evidence>
<gene>
    <name evidence="10" type="ORF">JQ619_18920</name>
</gene>
<dbReference type="SUPFAM" id="SSF47203">
    <property type="entry name" value="Acyl-CoA dehydrogenase C-terminal domain-like"/>
    <property type="match status" value="1"/>
</dbReference>
<keyword evidence="3 6" id="KW-0285">Flavoprotein</keyword>
<evidence type="ECO:0000256" key="5">
    <source>
        <dbReference type="ARBA" id="ARBA00023002"/>
    </source>
</evidence>
<keyword evidence="4 6" id="KW-0274">FAD</keyword>
<protein>
    <submittedName>
        <fullName evidence="10">Acyl-CoA dehydrogenase family protein</fullName>
    </submittedName>
</protein>
<dbReference type="EMBL" id="JAFCLK010000017">
    <property type="protein sequence ID" value="MBR1137848.1"/>
    <property type="molecule type" value="Genomic_DNA"/>
</dbReference>
<evidence type="ECO:0000259" key="8">
    <source>
        <dbReference type="Pfam" id="PF02770"/>
    </source>
</evidence>
<proteinExistence type="inferred from homology"/>
<dbReference type="InterPro" id="IPR009100">
    <property type="entry name" value="AcylCoA_DH/oxidase_NM_dom_sf"/>
</dbReference>
<evidence type="ECO:0000259" key="7">
    <source>
        <dbReference type="Pfam" id="PF00441"/>
    </source>
</evidence>
<dbReference type="InterPro" id="IPR013786">
    <property type="entry name" value="AcylCoA_DH/ox_N"/>
</dbReference>
<dbReference type="Pfam" id="PF02770">
    <property type="entry name" value="Acyl-CoA_dh_M"/>
    <property type="match status" value="1"/>
</dbReference>
<keyword evidence="5 6" id="KW-0560">Oxidoreductase</keyword>
<evidence type="ECO:0000259" key="9">
    <source>
        <dbReference type="Pfam" id="PF02771"/>
    </source>
</evidence>
<feature type="domain" description="Acyl-CoA dehydrogenase/oxidase C-terminal" evidence="7">
    <location>
        <begin position="229"/>
        <end position="374"/>
    </location>
</feature>
<dbReference type="PANTHER" id="PTHR43884:SF20">
    <property type="entry name" value="ACYL-COA DEHYDROGENASE FADE28"/>
    <property type="match status" value="1"/>
</dbReference>
<comment type="cofactor">
    <cofactor evidence="1 6">
        <name>FAD</name>
        <dbReference type="ChEBI" id="CHEBI:57692"/>
    </cofactor>
</comment>
<dbReference type="InterPro" id="IPR036250">
    <property type="entry name" value="AcylCo_DH-like_C"/>
</dbReference>
<evidence type="ECO:0000256" key="2">
    <source>
        <dbReference type="ARBA" id="ARBA00009347"/>
    </source>
</evidence>